<reference evidence="1" key="1">
    <citation type="submission" date="2021-01" db="EMBL/GenBank/DDBJ databases">
        <title>Whole genome shotgun sequence of Virgisporangium aliadipatigenens NBRC 105644.</title>
        <authorList>
            <person name="Komaki H."/>
            <person name="Tamura T."/>
        </authorList>
    </citation>
    <scope>NUCLEOTIDE SEQUENCE</scope>
    <source>
        <strain evidence="1">NBRC 105644</strain>
    </source>
</reference>
<dbReference type="RefSeq" id="WP_203903568.1">
    <property type="nucleotide sequence ID" value="NZ_BOPF01000033.1"/>
</dbReference>
<dbReference type="AlphaFoldDB" id="A0A8J3YUN5"/>
<proteinExistence type="predicted"/>
<organism evidence="1 2">
    <name type="scientific">Virgisporangium aliadipatigenens</name>
    <dbReference type="NCBI Taxonomy" id="741659"/>
    <lineage>
        <taxon>Bacteria</taxon>
        <taxon>Bacillati</taxon>
        <taxon>Actinomycetota</taxon>
        <taxon>Actinomycetes</taxon>
        <taxon>Micromonosporales</taxon>
        <taxon>Micromonosporaceae</taxon>
        <taxon>Virgisporangium</taxon>
    </lineage>
</organism>
<name>A0A8J3YUN5_9ACTN</name>
<evidence type="ECO:0008006" key="3">
    <source>
        <dbReference type="Google" id="ProtNLM"/>
    </source>
</evidence>
<sequence>MSETTGTEYDVSYEEQTVVADEYGNVFVQTVEVDATAYDFDNDGTVDAYEAEAHAETYAQDSEGNWVYGESDVEVAAW</sequence>
<dbReference type="Proteomes" id="UP000619260">
    <property type="component" value="Unassembled WGS sequence"/>
</dbReference>
<dbReference type="EMBL" id="BOPF01000033">
    <property type="protein sequence ID" value="GIJ50121.1"/>
    <property type="molecule type" value="Genomic_DNA"/>
</dbReference>
<evidence type="ECO:0000313" key="1">
    <source>
        <dbReference type="EMBL" id="GIJ50121.1"/>
    </source>
</evidence>
<protein>
    <recommendedName>
        <fullName evidence="3">EF-hand domain-containing protein</fullName>
    </recommendedName>
</protein>
<evidence type="ECO:0000313" key="2">
    <source>
        <dbReference type="Proteomes" id="UP000619260"/>
    </source>
</evidence>
<gene>
    <name evidence="1" type="ORF">Val02_70070</name>
</gene>
<accession>A0A8J3YUN5</accession>
<keyword evidence="2" id="KW-1185">Reference proteome</keyword>
<comment type="caution">
    <text evidence="1">The sequence shown here is derived from an EMBL/GenBank/DDBJ whole genome shotgun (WGS) entry which is preliminary data.</text>
</comment>